<evidence type="ECO:0000256" key="1">
    <source>
        <dbReference type="ARBA" id="ARBA00022763"/>
    </source>
</evidence>
<comment type="similarity">
    <text evidence="2">Belongs to the MGMT family.</text>
</comment>
<dbReference type="Pfam" id="PF02870">
    <property type="entry name" value="Methyltransf_1N"/>
    <property type="match status" value="1"/>
</dbReference>
<dbReference type="SUPFAM" id="SSF46767">
    <property type="entry name" value="Methylated DNA-protein cysteine methyltransferase, C-terminal domain"/>
    <property type="match status" value="1"/>
</dbReference>
<comment type="function">
    <text evidence="2">Involved in the cellular defense against the biological effects of O6-methylguanine (O6-MeG) and O4-methylthymine (O4-MeT) in DNA. Repairs the methylated nucleobase in DNA by stoichiometrically transferring the methyl group to a cysteine residue in the enzyme. This is a suicide reaction: the enzyme is irreversibly inactivated.</text>
</comment>
<dbReference type="InterPro" id="IPR014048">
    <property type="entry name" value="MethylDNA_cys_MeTrfase_DNA-bd"/>
</dbReference>
<keyword evidence="2" id="KW-0234">DNA repair</keyword>
<evidence type="ECO:0000256" key="2">
    <source>
        <dbReference type="HAMAP-Rule" id="MF_00772"/>
    </source>
</evidence>
<keyword evidence="6" id="KW-1185">Reference proteome</keyword>
<dbReference type="PANTHER" id="PTHR10815">
    <property type="entry name" value="METHYLATED-DNA--PROTEIN-CYSTEINE METHYLTRANSFERASE"/>
    <property type="match status" value="1"/>
</dbReference>
<dbReference type="PANTHER" id="PTHR10815:SF5">
    <property type="entry name" value="METHYLATED-DNA--PROTEIN-CYSTEINE METHYLTRANSFERASE"/>
    <property type="match status" value="1"/>
</dbReference>
<sequence>MSIRHALIDTVLGEITLVAAADALTGLYFEGHWTLPAEPAFGSRMDAAQDPVLGPAQHQLDEYLAGQRTSFDLPLATQGTELETKVWALLRELPFGSTTNYGQLAEQLGNKQLAQAVGRAVGHNPISIFIGCHRVIGSDGSLTGYAGGLARKQALLELENPEIAAGRLF</sequence>
<gene>
    <name evidence="5" type="ORF">JOE69_001804</name>
</gene>
<evidence type="ECO:0000259" key="4">
    <source>
        <dbReference type="Pfam" id="PF02870"/>
    </source>
</evidence>
<feature type="domain" description="Methylated-DNA-[protein]-cysteine S-methyltransferase DNA binding" evidence="3">
    <location>
        <begin position="82"/>
        <end position="160"/>
    </location>
</feature>
<dbReference type="InterPro" id="IPR036217">
    <property type="entry name" value="MethylDNA_cys_MeTrfase_DNAb"/>
</dbReference>
<evidence type="ECO:0000313" key="5">
    <source>
        <dbReference type="EMBL" id="MDR6269566.1"/>
    </source>
</evidence>
<dbReference type="CDD" id="cd06445">
    <property type="entry name" value="ATase"/>
    <property type="match status" value="1"/>
</dbReference>
<feature type="domain" description="Methylguanine DNA methyltransferase ribonuclease-like" evidence="4">
    <location>
        <begin position="3"/>
        <end position="76"/>
    </location>
</feature>
<dbReference type="EC" id="2.1.1.63" evidence="2"/>
<dbReference type="Proteomes" id="UP001185069">
    <property type="component" value="Unassembled WGS sequence"/>
</dbReference>
<accession>A0ABU1JCF3</accession>
<dbReference type="InterPro" id="IPR023546">
    <property type="entry name" value="MGMT"/>
</dbReference>
<comment type="catalytic activity">
    <reaction evidence="2">
        <text>a 6-O-methyl-2'-deoxyguanosine in DNA + L-cysteinyl-[protein] = S-methyl-L-cysteinyl-[protein] + a 2'-deoxyguanosine in DNA</text>
        <dbReference type="Rhea" id="RHEA:24000"/>
        <dbReference type="Rhea" id="RHEA-COMP:10131"/>
        <dbReference type="Rhea" id="RHEA-COMP:10132"/>
        <dbReference type="Rhea" id="RHEA-COMP:11367"/>
        <dbReference type="Rhea" id="RHEA-COMP:11368"/>
        <dbReference type="ChEBI" id="CHEBI:29950"/>
        <dbReference type="ChEBI" id="CHEBI:82612"/>
        <dbReference type="ChEBI" id="CHEBI:85445"/>
        <dbReference type="ChEBI" id="CHEBI:85448"/>
        <dbReference type="EC" id="2.1.1.63"/>
    </reaction>
</comment>
<dbReference type="NCBIfam" id="TIGR00589">
    <property type="entry name" value="ogt"/>
    <property type="match status" value="1"/>
</dbReference>
<dbReference type="GO" id="GO:0032259">
    <property type="term" value="P:methylation"/>
    <property type="evidence" value="ECO:0007669"/>
    <property type="project" value="UniProtKB-KW"/>
</dbReference>
<dbReference type="Gene3D" id="3.30.160.70">
    <property type="entry name" value="Methylated DNA-protein cysteine methyltransferase domain"/>
    <property type="match status" value="1"/>
</dbReference>
<comment type="catalytic activity">
    <reaction evidence="2">
        <text>a 4-O-methyl-thymidine in DNA + L-cysteinyl-[protein] = a thymidine in DNA + S-methyl-L-cysteinyl-[protein]</text>
        <dbReference type="Rhea" id="RHEA:53428"/>
        <dbReference type="Rhea" id="RHEA-COMP:10131"/>
        <dbReference type="Rhea" id="RHEA-COMP:10132"/>
        <dbReference type="Rhea" id="RHEA-COMP:13555"/>
        <dbReference type="Rhea" id="RHEA-COMP:13556"/>
        <dbReference type="ChEBI" id="CHEBI:29950"/>
        <dbReference type="ChEBI" id="CHEBI:82612"/>
        <dbReference type="ChEBI" id="CHEBI:137386"/>
        <dbReference type="ChEBI" id="CHEBI:137387"/>
        <dbReference type="EC" id="2.1.1.63"/>
    </reaction>
</comment>
<dbReference type="HAMAP" id="MF_00772">
    <property type="entry name" value="OGT"/>
    <property type="match status" value="1"/>
</dbReference>
<keyword evidence="2 5" id="KW-0808">Transferase</keyword>
<keyword evidence="2 5" id="KW-0489">Methyltransferase</keyword>
<dbReference type="InterPro" id="IPR036631">
    <property type="entry name" value="MGMT_N_sf"/>
</dbReference>
<dbReference type="SUPFAM" id="SSF53155">
    <property type="entry name" value="Methylated DNA-protein cysteine methyltransferase domain"/>
    <property type="match status" value="1"/>
</dbReference>
<dbReference type="GO" id="GO:0003908">
    <property type="term" value="F:methylated-DNA-[protein]-cysteine S-methyltransferase activity"/>
    <property type="evidence" value="ECO:0007669"/>
    <property type="project" value="UniProtKB-EC"/>
</dbReference>
<dbReference type="InterPro" id="IPR036388">
    <property type="entry name" value="WH-like_DNA-bd_sf"/>
</dbReference>
<evidence type="ECO:0000313" key="6">
    <source>
        <dbReference type="Proteomes" id="UP001185069"/>
    </source>
</evidence>
<dbReference type="InterPro" id="IPR008332">
    <property type="entry name" value="MethylG_MeTrfase_N"/>
</dbReference>
<dbReference type="RefSeq" id="WP_309797982.1">
    <property type="nucleotide sequence ID" value="NZ_BAAAHY010000005.1"/>
</dbReference>
<feature type="active site" description="Nucleophile; methyl group acceptor" evidence="2">
    <location>
        <position position="132"/>
    </location>
</feature>
<dbReference type="EMBL" id="JAVDQF010000001">
    <property type="protein sequence ID" value="MDR6269566.1"/>
    <property type="molecule type" value="Genomic_DNA"/>
</dbReference>
<reference evidence="5 6" key="1">
    <citation type="submission" date="2023-07" db="EMBL/GenBank/DDBJ databases">
        <title>Sequencing the genomes of 1000 actinobacteria strains.</title>
        <authorList>
            <person name="Klenk H.-P."/>
        </authorList>
    </citation>
    <scope>NUCLEOTIDE SEQUENCE [LARGE SCALE GENOMIC DNA]</scope>
    <source>
        <strain evidence="5 6">DSM 14555</strain>
    </source>
</reference>
<comment type="miscellaneous">
    <text evidence="2">This enzyme catalyzes only one turnover and therefore is not strictly catalytic. According to one definition, an enzyme is a biocatalyst that acts repeatedly and over many reaction cycles.</text>
</comment>
<proteinExistence type="inferred from homology"/>
<evidence type="ECO:0000259" key="3">
    <source>
        <dbReference type="Pfam" id="PF01035"/>
    </source>
</evidence>
<name>A0ABU1JCF3_9MICC</name>
<dbReference type="Pfam" id="PF01035">
    <property type="entry name" value="DNA_binding_1"/>
    <property type="match status" value="1"/>
</dbReference>
<comment type="caution">
    <text evidence="5">The sequence shown here is derived from an EMBL/GenBank/DDBJ whole genome shotgun (WGS) entry which is preliminary data.</text>
</comment>
<comment type="subcellular location">
    <subcellularLocation>
        <location evidence="2">Cytoplasm</location>
    </subcellularLocation>
</comment>
<dbReference type="Gene3D" id="1.10.10.10">
    <property type="entry name" value="Winged helix-like DNA-binding domain superfamily/Winged helix DNA-binding domain"/>
    <property type="match status" value="1"/>
</dbReference>
<keyword evidence="2" id="KW-0963">Cytoplasm</keyword>
<protein>
    <recommendedName>
        <fullName evidence="2">Methylated-DNA--protein-cysteine methyltransferase</fullName>
        <ecNumber evidence="2">2.1.1.63</ecNumber>
    </recommendedName>
    <alternativeName>
        <fullName evidence="2">6-O-methylguanine-DNA methyltransferase</fullName>
        <shortName evidence="2">MGMT</shortName>
    </alternativeName>
    <alternativeName>
        <fullName evidence="2">O-6-methylguanine-DNA-alkyltransferase</fullName>
    </alternativeName>
</protein>
<keyword evidence="1 2" id="KW-0227">DNA damage</keyword>
<organism evidence="5 6">
    <name type="scientific">Arthrobacter russicus</name>
    <dbReference type="NCBI Taxonomy" id="172040"/>
    <lineage>
        <taxon>Bacteria</taxon>
        <taxon>Bacillati</taxon>
        <taxon>Actinomycetota</taxon>
        <taxon>Actinomycetes</taxon>
        <taxon>Micrococcales</taxon>
        <taxon>Micrococcaceae</taxon>
        <taxon>Arthrobacter</taxon>
    </lineage>
</organism>